<dbReference type="PATRIC" id="fig|158899.10.peg.3063"/>
<sequence>MSTVTPHPVIAFAGAQRIASGQLALVALKAKELLDRNDAATILIFDDITSEQVEVDFRGSAEQVLQRLSATEAVAAAAEHPPCAPETARGPGRPKLGVVGREVTLLPRHWDWLNQQSGGASVALRKLVEEAKRRSEERDQVRKAQESAYRFMSAMAGNQVNFEEATRAFFAGDQLRFEELSEAWQIDIRDHARTLAARAFVSAE</sequence>
<evidence type="ECO:0000313" key="2">
    <source>
        <dbReference type="Proteomes" id="UP000072421"/>
    </source>
</evidence>
<name>A0A127PDC0_9BURK</name>
<dbReference type="AlphaFoldDB" id="A0A127PDC0"/>
<dbReference type="Proteomes" id="UP000072421">
    <property type="component" value="Chromosome"/>
</dbReference>
<dbReference type="Pfam" id="PF09998">
    <property type="entry name" value="DUF2239"/>
    <property type="match status" value="1"/>
</dbReference>
<protein>
    <recommendedName>
        <fullName evidence="3">DUF2239 family protein</fullName>
    </recommendedName>
</protein>
<dbReference type="EMBL" id="CP013232">
    <property type="protein sequence ID" value="AMO95723.1"/>
    <property type="molecule type" value="Genomic_DNA"/>
</dbReference>
<dbReference type="InterPro" id="IPR018715">
    <property type="entry name" value="DUF2239"/>
</dbReference>
<gene>
    <name evidence="1" type="ORF">CFter6_3071</name>
</gene>
<dbReference type="OrthoDB" id="282960at2"/>
<organism evidence="1">
    <name type="scientific">Collimonas fungivorans</name>
    <dbReference type="NCBI Taxonomy" id="158899"/>
    <lineage>
        <taxon>Bacteria</taxon>
        <taxon>Pseudomonadati</taxon>
        <taxon>Pseudomonadota</taxon>
        <taxon>Betaproteobacteria</taxon>
        <taxon>Burkholderiales</taxon>
        <taxon>Oxalobacteraceae</taxon>
        <taxon>Collimonas</taxon>
    </lineage>
</organism>
<dbReference type="RefSeq" id="WP_061540482.1">
    <property type="nucleotide sequence ID" value="NZ_CP013232.1"/>
</dbReference>
<accession>A0A127PDC0</accession>
<reference evidence="1 2" key="1">
    <citation type="submission" date="2015-11" db="EMBL/GenBank/DDBJ databases">
        <title>Exploring the genomic traits of fungus-feeding bacterial genus Collimonas.</title>
        <authorList>
            <person name="Song C."/>
            <person name="Schmidt R."/>
            <person name="de Jager V."/>
            <person name="Krzyzanowska D."/>
            <person name="Jongedijk E."/>
            <person name="Cankar K."/>
            <person name="Beekwilder J."/>
            <person name="van Veen A."/>
            <person name="de Boer W."/>
            <person name="van Veen J.A."/>
            <person name="Garbeva P."/>
        </authorList>
    </citation>
    <scope>NUCLEOTIDE SEQUENCE [LARGE SCALE GENOMIC DNA]</scope>
    <source>
        <strain evidence="1 2">Ter6</strain>
    </source>
</reference>
<evidence type="ECO:0000313" key="1">
    <source>
        <dbReference type="EMBL" id="AMO95723.1"/>
    </source>
</evidence>
<evidence type="ECO:0008006" key="3">
    <source>
        <dbReference type="Google" id="ProtNLM"/>
    </source>
</evidence>
<proteinExistence type="predicted"/>